<gene>
    <name evidence="8" type="ORF">GNZ18_00965</name>
</gene>
<feature type="transmembrane region" description="Helical" evidence="6">
    <location>
        <begin position="146"/>
        <end position="166"/>
    </location>
</feature>
<evidence type="ECO:0000313" key="9">
    <source>
        <dbReference type="Proteomes" id="UP000432015"/>
    </source>
</evidence>
<dbReference type="Gene3D" id="1.20.1250.20">
    <property type="entry name" value="MFS general substrate transporter like domains"/>
    <property type="match status" value="1"/>
</dbReference>
<feature type="compositionally biased region" description="Low complexity" evidence="5">
    <location>
        <begin position="484"/>
        <end position="508"/>
    </location>
</feature>
<name>A0A7K1KSM2_9ACTN</name>
<dbReference type="Proteomes" id="UP000432015">
    <property type="component" value="Unassembled WGS sequence"/>
</dbReference>
<dbReference type="PRINTS" id="PR01036">
    <property type="entry name" value="TCRTETB"/>
</dbReference>
<organism evidence="8 9">
    <name type="scientific">Actinomadura litoris</name>
    <dbReference type="NCBI Taxonomy" id="2678616"/>
    <lineage>
        <taxon>Bacteria</taxon>
        <taxon>Bacillati</taxon>
        <taxon>Actinomycetota</taxon>
        <taxon>Actinomycetes</taxon>
        <taxon>Streptosporangiales</taxon>
        <taxon>Thermomonosporaceae</taxon>
        <taxon>Actinomadura</taxon>
    </lineage>
</organism>
<evidence type="ECO:0000256" key="5">
    <source>
        <dbReference type="SAM" id="MobiDB-lite"/>
    </source>
</evidence>
<dbReference type="InterPro" id="IPR005829">
    <property type="entry name" value="Sugar_transporter_CS"/>
</dbReference>
<dbReference type="PANTHER" id="PTHR42718:SF49">
    <property type="entry name" value="EXPORT PROTEIN"/>
    <property type="match status" value="1"/>
</dbReference>
<feature type="region of interest" description="Disordered" evidence="5">
    <location>
        <begin position="483"/>
        <end position="508"/>
    </location>
</feature>
<evidence type="ECO:0000256" key="6">
    <source>
        <dbReference type="SAM" id="Phobius"/>
    </source>
</evidence>
<feature type="transmembrane region" description="Helical" evidence="6">
    <location>
        <begin position="380"/>
        <end position="399"/>
    </location>
</feature>
<dbReference type="GO" id="GO:0022857">
    <property type="term" value="F:transmembrane transporter activity"/>
    <property type="evidence" value="ECO:0007669"/>
    <property type="project" value="InterPro"/>
</dbReference>
<comment type="caution">
    <text evidence="8">The sequence shown here is derived from an EMBL/GenBank/DDBJ whole genome shotgun (WGS) entry which is preliminary data.</text>
</comment>
<feature type="transmembrane region" description="Helical" evidence="6">
    <location>
        <begin position="117"/>
        <end position="140"/>
    </location>
</feature>
<dbReference type="CDD" id="cd17321">
    <property type="entry name" value="MFS_MMR_MDR_like"/>
    <property type="match status" value="1"/>
</dbReference>
<feature type="transmembrane region" description="Helical" evidence="6">
    <location>
        <begin position="455"/>
        <end position="474"/>
    </location>
</feature>
<dbReference type="SUPFAM" id="SSF103473">
    <property type="entry name" value="MFS general substrate transporter"/>
    <property type="match status" value="1"/>
</dbReference>
<dbReference type="PROSITE" id="PS50850">
    <property type="entry name" value="MFS"/>
    <property type="match status" value="1"/>
</dbReference>
<feature type="domain" description="Major facilitator superfamily (MFS) profile" evidence="7">
    <location>
        <begin position="1"/>
        <end position="478"/>
    </location>
</feature>
<dbReference type="PROSITE" id="PS00216">
    <property type="entry name" value="SUGAR_TRANSPORT_1"/>
    <property type="match status" value="1"/>
</dbReference>
<comment type="subcellular location">
    <subcellularLocation>
        <location evidence="1">Cell membrane</location>
        <topology evidence="1">Multi-pass membrane protein</topology>
    </subcellularLocation>
</comment>
<dbReference type="EMBL" id="WOFH01000001">
    <property type="protein sequence ID" value="MUN35180.1"/>
    <property type="molecule type" value="Genomic_DNA"/>
</dbReference>
<keyword evidence="2 6" id="KW-0812">Transmembrane</keyword>
<evidence type="ECO:0000256" key="3">
    <source>
        <dbReference type="ARBA" id="ARBA00022989"/>
    </source>
</evidence>
<feature type="transmembrane region" description="Helical" evidence="6">
    <location>
        <begin position="178"/>
        <end position="196"/>
    </location>
</feature>
<feature type="transmembrane region" description="Helical" evidence="6">
    <location>
        <begin position="58"/>
        <end position="81"/>
    </location>
</feature>
<evidence type="ECO:0000313" key="8">
    <source>
        <dbReference type="EMBL" id="MUN35180.1"/>
    </source>
</evidence>
<proteinExistence type="predicted"/>
<dbReference type="GO" id="GO:0005886">
    <property type="term" value="C:plasma membrane"/>
    <property type="evidence" value="ECO:0007669"/>
    <property type="project" value="UniProtKB-SubCell"/>
</dbReference>
<sequence>MTLPLTVTGPAVALSDMAADLGSSVAAAQWVQNAYGVTFAACLLAAGGLADRFGRRRVLLTGLALFCLMSLVCTVATSMLLVDVARAVQGVGAAGVLTSGAAILAASFQGPARAQAFGVLGGSFGCGLALGPLTAGALVSAGSWRAVFAINVVVGIVVLALARFIPESRNPVASRVDWGGAATFSGSLGLLALMFVEGPARGWLTPAALGSLAGAVALMVAFVLVELRVEHPMFDLSLFRRPTFIVVVCQPFTITFGFVVLLVYLPPYFQGVGGHSATEAGALLLPLTVPVFLVPLVAGRIAARIPLRVMLAASSALIAVGSLWLMTLQPDASWTNLAGPLLVFGVGVGSAFGVMDNAAVSVAPVERAGMASGIFNTMRITGESVAIAGAAALLASLTLRDLDDRAPSLSGNARDLAGEATQGRIDGALDSVPAGQRQYALDAAAHGLTSAMHTAFLLLAGLALLGAITTYAVIRDREFDDAAETAPETAEAAAAAGGGTAEPDPAGA</sequence>
<feature type="transmembrane region" description="Helical" evidence="6">
    <location>
        <begin position="244"/>
        <end position="265"/>
    </location>
</feature>
<keyword evidence="4 6" id="KW-0472">Membrane</keyword>
<feature type="transmembrane region" description="Helical" evidence="6">
    <location>
        <begin position="202"/>
        <end position="224"/>
    </location>
</feature>
<dbReference type="InterPro" id="IPR020846">
    <property type="entry name" value="MFS_dom"/>
</dbReference>
<evidence type="ECO:0000259" key="7">
    <source>
        <dbReference type="PROSITE" id="PS50850"/>
    </source>
</evidence>
<keyword evidence="9" id="KW-1185">Reference proteome</keyword>
<protein>
    <submittedName>
        <fullName evidence="8">MFS transporter</fullName>
    </submittedName>
</protein>
<dbReference type="PANTHER" id="PTHR42718">
    <property type="entry name" value="MAJOR FACILITATOR SUPERFAMILY MULTIDRUG TRANSPORTER MFSC"/>
    <property type="match status" value="1"/>
</dbReference>
<accession>A0A7K1KSM2</accession>
<feature type="transmembrane region" description="Helical" evidence="6">
    <location>
        <begin position="305"/>
        <end position="325"/>
    </location>
</feature>
<reference evidence="8 9" key="1">
    <citation type="submission" date="2019-11" db="EMBL/GenBank/DDBJ databases">
        <authorList>
            <person name="Cao P."/>
        </authorList>
    </citation>
    <scope>NUCLEOTIDE SEQUENCE [LARGE SCALE GENOMIC DNA]</scope>
    <source>
        <strain evidence="8 9">NEAU-AAG5</strain>
    </source>
</reference>
<feature type="transmembrane region" description="Helical" evidence="6">
    <location>
        <begin position="34"/>
        <end position="51"/>
    </location>
</feature>
<feature type="transmembrane region" description="Helical" evidence="6">
    <location>
        <begin position="87"/>
        <end position="105"/>
    </location>
</feature>
<feature type="transmembrane region" description="Helical" evidence="6">
    <location>
        <begin position="337"/>
        <end position="359"/>
    </location>
</feature>
<evidence type="ECO:0000256" key="1">
    <source>
        <dbReference type="ARBA" id="ARBA00004651"/>
    </source>
</evidence>
<dbReference type="InterPro" id="IPR011701">
    <property type="entry name" value="MFS"/>
</dbReference>
<evidence type="ECO:0000256" key="2">
    <source>
        <dbReference type="ARBA" id="ARBA00022692"/>
    </source>
</evidence>
<dbReference type="Pfam" id="PF07690">
    <property type="entry name" value="MFS_1"/>
    <property type="match status" value="1"/>
</dbReference>
<dbReference type="InterPro" id="IPR036259">
    <property type="entry name" value="MFS_trans_sf"/>
</dbReference>
<keyword evidence="3 6" id="KW-1133">Transmembrane helix</keyword>
<dbReference type="AlphaFoldDB" id="A0A7K1KSM2"/>
<evidence type="ECO:0000256" key="4">
    <source>
        <dbReference type="ARBA" id="ARBA00023136"/>
    </source>
</evidence>
<dbReference type="Gene3D" id="1.20.1720.10">
    <property type="entry name" value="Multidrug resistance protein D"/>
    <property type="match status" value="1"/>
</dbReference>
<feature type="transmembrane region" description="Helical" evidence="6">
    <location>
        <begin position="280"/>
        <end position="298"/>
    </location>
</feature>